<dbReference type="Gene3D" id="3.90.50.10">
    <property type="entry name" value="Photosynthetic Reaction Center, subunit H, domain 2"/>
    <property type="match status" value="1"/>
</dbReference>
<dbReference type="EMBL" id="CP036164">
    <property type="protein sequence ID" value="QBF46118.1"/>
    <property type="molecule type" value="Genomic_DNA"/>
</dbReference>
<gene>
    <name evidence="2" type="ORF">EXU32_07515</name>
</gene>
<dbReference type="InterPro" id="IPR011033">
    <property type="entry name" value="PRC_barrel-like_sf"/>
</dbReference>
<dbReference type="InterPro" id="IPR027275">
    <property type="entry name" value="PRC-brl_dom"/>
</dbReference>
<dbReference type="GO" id="GO:0030077">
    <property type="term" value="C:plasma membrane light-harvesting complex"/>
    <property type="evidence" value="ECO:0007669"/>
    <property type="project" value="InterPro"/>
</dbReference>
<dbReference type="InterPro" id="IPR014747">
    <property type="entry name" value="Bac_photo_RC_H_C"/>
</dbReference>
<evidence type="ECO:0000313" key="2">
    <source>
        <dbReference type="EMBL" id="QBF46118.1"/>
    </source>
</evidence>
<dbReference type="Proteomes" id="UP000290408">
    <property type="component" value="Chromosome"/>
</dbReference>
<proteinExistence type="predicted"/>
<keyword evidence="3" id="KW-1185">Reference proteome</keyword>
<evidence type="ECO:0000313" key="3">
    <source>
        <dbReference type="Proteomes" id="UP000290408"/>
    </source>
</evidence>
<dbReference type="OrthoDB" id="4871714at2"/>
<protein>
    <submittedName>
        <fullName evidence="2">PRC-barrel domain containing protein</fullName>
    </submittedName>
</protein>
<reference evidence="2 3" key="1">
    <citation type="submission" date="2019-02" db="EMBL/GenBank/DDBJ databases">
        <title>Genomic data mining of an Antarctic deep-sea actinobacterium, Janibacterlimosus P3-3-X1.</title>
        <authorList>
            <person name="Liao L."/>
            <person name="Chen B."/>
        </authorList>
    </citation>
    <scope>NUCLEOTIDE SEQUENCE [LARGE SCALE GENOMIC DNA]</scope>
    <source>
        <strain evidence="2 3">P3-3-X1</strain>
    </source>
</reference>
<evidence type="ECO:0000259" key="1">
    <source>
        <dbReference type="Pfam" id="PF05239"/>
    </source>
</evidence>
<sequence>MCELNRRSGSHVVPDPLATAGRYLGRAVRTRKGVLLGRVSDVLSDAESRSPQWLVVRLKGAVPRHRPLPLQLVLDDEVDLVVPISADVLRSAPVARVATHLVSSQEMSWRRYWSMAW</sequence>
<feature type="domain" description="PRC-barrel" evidence="1">
    <location>
        <begin position="24"/>
        <end position="79"/>
    </location>
</feature>
<dbReference type="KEGG" id="jli:EXU32_07515"/>
<accession>A0A4V0ZAY5</accession>
<dbReference type="SUPFAM" id="SSF50346">
    <property type="entry name" value="PRC-barrel domain"/>
    <property type="match status" value="1"/>
</dbReference>
<organism evidence="2 3">
    <name type="scientific">Janibacter limosus</name>
    <dbReference type="NCBI Taxonomy" id="53458"/>
    <lineage>
        <taxon>Bacteria</taxon>
        <taxon>Bacillati</taxon>
        <taxon>Actinomycetota</taxon>
        <taxon>Actinomycetes</taxon>
        <taxon>Micrococcales</taxon>
        <taxon>Intrasporangiaceae</taxon>
        <taxon>Janibacter</taxon>
    </lineage>
</organism>
<dbReference type="AlphaFoldDB" id="A0A4V0ZAY5"/>
<name>A0A4V0ZAY5_9MICO</name>
<dbReference type="GO" id="GO:0019684">
    <property type="term" value="P:photosynthesis, light reaction"/>
    <property type="evidence" value="ECO:0007669"/>
    <property type="project" value="InterPro"/>
</dbReference>
<dbReference type="Pfam" id="PF05239">
    <property type="entry name" value="PRC"/>
    <property type="match status" value="1"/>
</dbReference>